<dbReference type="InterPro" id="IPR036249">
    <property type="entry name" value="Thioredoxin-like_sf"/>
</dbReference>
<dbReference type="RefSeq" id="XP_013242674.1">
    <property type="nucleotide sequence ID" value="XM_013387220.1"/>
</dbReference>
<dbReference type="OMA" id="MQNTVDH"/>
<dbReference type="Proteomes" id="UP000027361">
    <property type="component" value="Unassembled WGS sequence"/>
</dbReference>
<evidence type="ECO:0000256" key="1">
    <source>
        <dbReference type="SAM" id="MobiDB-lite"/>
    </source>
</evidence>
<dbReference type="EMBL" id="JMSN01000054">
    <property type="protein sequence ID" value="KDN44136.1"/>
    <property type="molecule type" value="Genomic_DNA"/>
</dbReference>
<organism evidence="2 3">
    <name type="scientific">Tilletiaria anomala (strain ATCC 24038 / CBS 436.72 / UBC 951)</name>
    <dbReference type="NCBI Taxonomy" id="1037660"/>
    <lineage>
        <taxon>Eukaryota</taxon>
        <taxon>Fungi</taxon>
        <taxon>Dikarya</taxon>
        <taxon>Basidiomycota</taxon>
        <taxon>Ustilaginomycotina</taxon>
        <taxon>Exobasidiomycetes</taxon>
        <taxon>Georgefischeriales</taxon>
        <taxon>Tilletiariaceae</taxon>
        <taxon>Tilletiaria</taxon>
    </lineage>
</organism>
<reference evidence="2 3" key="1">
    <citation type="submission" date="2014-05" db="EMBL/GenBank/DDBJ databases">
        <title>Draft genome sequence of a rare smut relative, Tilletiaria anomala UBC 951.</title>
        <authorList>
            <consortium name="DOE Joint Genome Institute"/>
            <person name="Toome M."/>
            <person name="Kuo A."/>
            <person name="Henrissat B."/>
            <person name="Lipzen A."/>
            <person name="Tritt A."/>
            <person name="Yoshinaga Y."/>
            <person name="Zane M."/>
            <person name="Barry K."/>
            <person name="Grigoriev I.V."/>
            <person name="Spatafora J.W."/>
            <person name="Aimea M.C."/>
        </authorList>
    </citation>
    <scope>NUCLEOTIDE SEQUENCE [LARGE SCALE GENOMIC DNA]</scope>
    <source>
        <strain evidence="2 3">UBC 951</strain>
    </source>
</reference>
<proteinExistence type="predicted"/>
<dbReference type="SUPFAM" id="SSF52833">
    <property type="entry name" value="Thioredoxin-like"/>
    <property type="match status" value="1"/>
</dbReference>
<sequence>MTTTPSPSSPNRLVADAGTSSASFAIHSTRGVHDTVITEASLPNTATNGRSNTESETEDGNDALPTPEQIAAGDEVKVNDEHGKSFRFGDLRKGRKTILLFVRHQHCGICLSYLTSLNSHPAFKKLAKATAYADGPRAETAPDTQVIIISQGAWSGLKRYRDFSGPIEDATGKQNTNPFPIYASTDANLFTAYGVTRHTLAKGTKQDAAPEVRGINMFSIVLKSLKETLGSGRGILNGGSYSRLGADFIIDKDDKPIFAHRMRSTRDHTASERLAELAGLEA</sequence>
<dbReference type="InterPro" id="IPR032801">
    <property type="entry name" value="PXL2A/B/C"/>
</dbReference>
<dbReference type="PANTHER" id="PTHR28630">
    <property type="match status" value="1"/>
</dbReference>
<dbReference type="OrthoDB" id="40334at2759"/>
<evidence type="ECO:0008006" key="4">
    <source>
        <dbReference type="Google" id="ProtNLM"/>
    </source>
</evidence>
<dbReference type="HOGENOM" id="CLU_035338_1_0_1"/>
<evidence type="ECO:0000313" key="3">
    <source>
        <dbReference type="Proteomes" id="UP000027361"/>
    </source>
</evidence>
<dbReference type="PANTHER" id="PTHR28630:SF3">
    <property type="entry name" value="PEROXIREDOXIN-LIKE 2C"/>
    <property type="match status" value="1"/>
</dbReference>
<dbReference type="Gene3D" id="3.40.30.10">
    <property type="entry name" value="Glutaredoxin"/>
    <property type="match status" value="1"/>
</dbReference>
<dbReference type="InParanoid" id="A0A066VRL3"/>
<dbReference type="GeneID" id="25264627"/>
<feature type="compositionally biased region" description="Polar residues" evidence="1">
    <location>
        <begin position="41"/>
        <end position="54"/>
    </location>
</feature>
<feature type="region of interest" description="Disordered" evidence="1">
    <location>
        <begin position="35"/>
        <end position="74"/>
    </location>
</feature>
<protein>
    <recommendedName>
        <fullName evidence="4">AhpC-TSA-domain-containing protein</fullName>
    </recommendedName>
</protein>
<keyword evidence="3" id="KW-1185">Reference proteome</keyword>
<dbReference type="AlphaFoldDB" id="A0A066VRL3"/>
<evidence type="ECO:0000313" key="2">
    <source>
        <dbReference type="EMBL" id="KDN44136.1"/>
    </source>
</evidence>
<comment type="caution">
    <text evidence="2">The sequence shown here is derived from an EMBL/GenBank/DDBJ whole genome shotgun (WGS) entry which is preliminary data.</text>
</comment>
<name>A0A066VRL3_TILAU</name>
<accession>A0A066VRL3</accession>
<gene>
    <name evidence="2" type="ORF">K437DRAFT_257178</name>
</gene>